<dbReference type="PhylomeDB" id="K4AU19"/>
<reference evidence="1" key="2">
    <citation type="submission" date="2015-06" db="UniProtKB">
        <authorList>
            <consortium name="EnsemblPlants"/>
        </authorList>
    </citation>
    <scope>IDENTIFICATION</scope>
    <source>
        <strain evidence="1">cv. Heinz 1706</strain>
    </source>
</reference>
<dbReference type="HOGENOM" id="CLU_3036024_0_0_1"/>
<dbReference type="EnsemblPlants" id="Solyc01g013820.1.1">
    <property type="protein sequence ID" value="Solyc01g013820.1.1"/>
    <property type="gene ID" value="Solyc01g013820.1"/>
</dbReference>
<evidence type="ECO:0000313" key="2">
    <source>
        <dbReference type="Proteomes" id="UP000004994"/>
    </source>
</evidence>
<accession>K4AU19</accession>
<protein>
    <submittedName>
        <fullName evidence="1">Uncharacterized protein</fullName>
    </submittedName>
</protein>
<dbReference type="PaxDb" id="4081-Solyc01g013820.1.1"/>
<dbReference type="Gramene" id="Solyc01g013820.1.1">
    <property type="protein sequence ID" value="Solyc01g013820.1.1"/>
    <property type="gene ID" value="Solyc01g013820.1"/>
</dbReference>
<proteinExistence type="predicted"/>
<dbReference type="AlphaFoldDB" id="K4AU19"/>
<keyword evidence="2" id="KW-1185">Reference proteome</keyword>
<reference evidence="1" key="1">
    <citation type="journal article" date="2012" name="Nature">
        <title>The tomato genome sequence provides insights into fleshy fruit evolution.</title>
        <authorList>
            <consortium name="Tomato Genome Consortium"/>
        </authorList>
    </citation>
    <scope>NUCLEOTIDE SEQUENCE [LARGE SCALE GENOMIC DNA]</scope>
    <source>
        <strain evidence="1">cv. Heinz 1706</strain>
    </source>
</reference>
<evidence type="ECO:0000313" key="1">
    <source>
        <dbReference type="EnsemblPlants" id="Solyc01g013820.1.1"/>
    </source>
</evidence>
<dbReference type="Proteomes" id="UP000004994">
    <property type="component" value="Chromosome 1"/>
</dbReference>
<dbReference type="InParanoid" id="K4AU19"/>
<name>K4AU19_SOLLC</name>
<sequence length="55" mass="6043">MKCLCIGASIKLMSIPIHLINDKPATLSARAEFHDPSMLVEALTQGSYMLPEISR</sequence>
<organism evidence="1">
    <name type="scientific">Solanum lycopersicum</name>
    <name type="common">Tomato</name>
    <name type="synonym">Lycopersicon esculentum</name>
    <dbReference type="NCBI Taxonomy" id="4081"/>
    <lineage>
        <taxon>Eukaryota</taxon>
        <taxon>Viridiplantae</taxon>
        <taxon>Streptophyta</taxon>
        <taxon>Embryophyta</taxon>
        <taxon>Tracheophyta</taxon>
        <taxon>Spermatophyta</taxon>
        <taxon>Magnoliopsida</taxon>
        <taxon>eudicotyledons</taxon>
        <taxon>Gunneridae</taxon>
        <taxon>Pentapetalae</taxon>
        <taxon>asterids</taxon>
        <taxon>lamiids</taxon>
        <taxon>Solanales</taxon>
        <taxon>Solanaceae</taxon>
        <taxon>Solanoideae</taxon>
        <taxon>Solaneae</taxon>
        <taxon>Solanum</taxon>
        <taxon>Solanum subgen. Lycopersicon</taxon>
    </lineage>
</organism>